<evidence type="ECO:0000313" key="1">
    <source>
        <dbReference type="EMBL" id="MPM56643.1"/>
    </source>
</evidence>
<dbReference type="AlphaFoldDB" id="A0A645B0G1"/>
<accession>A0A645B0G1</accession>
<comment type="caution">
    <text evidence="1">The sequence shown here is derived from an EMBL/GenBank/DDBJ whole genome shotgun (WGS) entry which is preliminary data.</text>
</comment>
<dbReference type="EMBL" id="VSSQ01015858">
    <property type="protein sequence ID" value="MPM56643.1"/>
    <property type="molecule type" value="Genomic_DNA"/>
</dbReference>
<gene>
    <name evidence="1" type="ORF">SDC9_103452</name>
</gene>
<reference evidence="1" key="1">
    <citation type="submission" date="2019-08" db="EMBL/GenBank/DDBJ databases">
        <authorList>
            <person name="Kucharzyk K."/>
            <person name="Murdoch R.W."/>
            <person name="Higgins S."/>
            <person name="Loffler F."/>
        </authorList>
    </citation>
    <scope>NUCLEOTIDE SEQUENCE</scope>
</reference>
<proteinExistence type="predicted"/>
<protein>
    <submittedName>
        <fullName evidence="1">Uncharacterized protein</fullName>
    </submittedName>
</protein>
<sequence>MGIQQSTFLLGYLSLNKKNSNSGITPELLFSEIEKNLKSEIRIGISRFVPQIPVQKYR</sequence>
<name>A0A645B0G1_9ZZZZ</name>
<organism evidence="1">
    <name type="scientific">bioreactor metagenome</name>
    <dbReference type="NCBI Taxonomy" id="1076179"/>
    <lineage>
        <taxon>unclassified sequences</taxon>
        <taxon>metagenomes</taxon>
        <taxon>ecological metagenomes</taxon>
    </lineage>
</organism>